<dbReference type="InterPro" id="IPR027417">
    <property type="entry name" value="P-loop_NTPase"/>
</dbReference>
<reference evidence="2 3" key="1">
    <citation type="submission" date="2018-06" db="EMBL/GenBank/DDBJ databases">
        <authorList>
            <consortium name="Pathogen Informatics"/>
            <person name="Doyle S."/>
        </authorList>
    </citation>
    <scope>NUCLEOTIDE SEQUENCE [LARGE SCALE GENOMIC DNA]</scope>
    <source>
        <strain evidence="2 3">NCTC12195</strain>
    </source>
</reference>
<accession>A0A380F9H3</accession>
<feature type="domain" description="Helicase/UvrB N-terminal" evidence="1">
    <location>
        <begin position="24"/>
        <end position="65"/>
    </location>
</feature>
<dbReference type="GO" id="GO:0005524">
    <property type="term" value="F:ATP binding"/>
    <property type="evidence" value="ECO:0007669"/>
    <property type="project" value="InterPro"/>
</dbReference>
<dbReference type="SUPFAM" id="SSF52540">
    <property type="entry name" value="P-loop containing nucleoside triphosphate hydrolases"/>
    <property type="match status" value="1"/>
</dbReference>
<dbReference type="Proteomes" id="UP000255277">
    <property type="component" value="Unassembled WGS sequence"/>
</dbReference>
<dbReference type="InterPro" id="IPR006935">
    <property type="entry name" value="Helicase/UvrB_N"/>
</dbReference>
<sequence>MIFPFQYKIIKQRKKWKKKLILENIKKKQFNAWEKSGNKGILEMATGTGKTITSLLAAREYVKKKISMCISDHCSISNTW</sequence>
<dbReference type="EMBL" id="UHDK01000001">
    <property type="protein sequence ID" value="SUM30857.1"/>
    <property type="molecule type" value="Genomic_DNA"/>
</dbReference>
<evidence type="ECO:0000259" key="1">
    <source>
        <dbReference type="Pfam" id="PF04851"/>
    </source>
</evidence>
<dbReference type="GO" id="GO:0003677">
    <property type="term" value="F:DNA binding"/>
    <property type="evidence" value="ECO:0007669"/>
    <property type="project" value="InterPro"/>
</dbReference>
<proteinExistence type="predicted"/>
<dbReference type="Pfam" id="PF04851">
    <property type="entry name" value="ResIII"/>
    <property type="match status" value="1"/>
</dbReference>
<evidence type="ECO:0000313" key="2">
    <source>
        <dbReference type="EMBL" id="SUM30857.1"/>
    </source>
</evidence>
<dbReference type="GO" id="GO:0016787">
    <property type="term" value="F:hydrolase activity"/>
    <property type="evidence" value="ECO:0007669"/>
    <property type="project" value="InterPro"/>
</dbReference>
<name>A0A380F9H3_STAGA</name>
<dbReference type="Gene3D" id="3.40.50.300">
    <property type="entry name" value="P-loop containing nucleotide triphosphate hydrolases"/>
    <property type="match status" value="1"/>
</dbReference>
<evidence type="ECO:0000313" key="3">
    <source>
        <dbReference type="Proteomes" id="UP000255277"/>
    </source>
</evidence>
<protein>
    <submittedName>
        <fullName evidence="2">DNA phosphorothioation system restriction enzyme</fullName>
    </submittedName>
</protein>
<gene>
    <name evidence="2" type="ORF">NCTC12195_00257</name>
</gene>
<dbReference type="AlphaFoldDB" id="A0A380F9H3"/>
<organism evidence="2 3">
    <name type="scientific">Staphylococcus gallinarum</name>
    <dbReference type="NCBI Taxonomy" id="1293"/>
    <lineage>
        <taxon>Bacteria</taxon>
        <taxon>Bacillati</taxon>
        <taxon>Bacillota</taxon>
        <taxon>Bacilli</taxon>
        <taxon>Bacillales</taxon>
        <taxon>Staphylococcaceae</taxon>
        <taxon>Staphylococcus</taxon>
    </lineage>
</organism>